<sequence>MDKEKVQVAFQGGCHLKDHNGMTLFSVMRNSDSYADGCDQFRMIGTHTH</sequence>
<proteinExistence type="predicted"/>
<comment type="caution">
    <text evidence="1">The sequence shown here is derived from an EMBL/GenBank/DDBJ whole genome shotgun (WGS) entry which is preliminary data.</text>
</comment>
<keyword evidence="2" id="KW-1185">Reference proteome</keyword>
<gene>
    <name evidence="1" type="ORF">ElyMa_006884500</name>
</gene>
<accession>A0AAV4JAP9</accession>
<dbReference type="Proteomes" id="UP000762676">
    <property type="component" value="Unassembled WGS sequence"/>
</dbReference>
<reference evidence="1 2" key="1">
    <citation type="journal article" date="2021" name="Elife">
        <title>Chloroplast acquisition without the gene transfer in kleptoplastic sea slugs, Plakobranchus ocellatus.</title>
        <authorList>
            <person name="Maeda T."/>
            <person name="Takahashi S."/>
            <person name="Yoshida T."/>
            <person name="Shimamura S."/>
            <person name="Takaki Y."/>
            <person name="Nagai Y."/>
            <person name="Toyoda A."/>
            <person name="Suzuki Y."/>
            <person name="Arimoto A."/>
            <person name="Ishii H."/>
            <person name="Satoh N."/>
            <person name="Nishiyama T."/>
            <person name="Hasebe M."/>
            <person name="Maruyama T."/>
            <person name="Minagawa J."/>
            <person name="Obokata J."/>
            <person name="Shigenobu S."/>
        </authorList>
    </citation>
    <scope>NUCLEOTIDE SEQUENCE [LARGE SCALE GENOMIC DNA]</scope>
</reference>
<protein>
    <submittedName>
        <fullName evidence="1">Uncharacterized protein</fullName>
    </submittedName>
</protein>
<name>A0AAV4JAP9_9GAST</name>
<dbReference type="AlphaFoldDB" id="A0AAV4JAP9"/>
<dbReference type="EMBL" id="BMAT01013772">
    <property type="protein sequence ID" value="GFS19874.1"/>
    <property type="molecule type" value="Genomic_DNA"/>
</dbReference>
<evidence type="ECO:0000313" key="2">
    <source>
        <dbReference type="Proteomes" id="UP000762676"/>
    </source>
</evidence>
<evidence type="ECO:0000313" key="1">
    <source>
        <dbReference type="EMBL" id="GFS19874.1"/>
    </source>
</evidence>
<organism evidence="1 2">
    <name type="scientific">Elysia marginata</name>
    <dbReference type="NCBI Taxonomy" id="1093978"/>
    <lineage>
        <taxon>Eukaryota</taxon>
        <taxon>Metazoa</taxon>
        <taxon>Spiralia</taxon>
        <taxon>Lophotrochozoa</taxon>
        <taxon>Mollusca</taxon>
        <taxon>Gastropoda</taxon>
        <taxon>Heterobranchia</taxon>
        <taxon>Euthyneura</taxon>
        <taxon>Panpulmonata</taxon>
        <taxon>Sacoglossa</taxon>
        <taxon>Placobranchoidea</taxon>
        <taxon>Plakobranchidae</taxon>
        <taxon>Elysia</taxon>
    </lineage>
</organism>